<name>A0AA35WI30_GEOBA</name>
<accession>A0AA35WI30</accession>
<keyword evidence="1" id="KW-0812">Transmembrane</keyword>
<keyword evidence="3" id="KW-1185">Reference proteome</keyword>
<feature type="transmembrane region" description="Helical" evidence="1">
    <location>
        <begin position="123"/>
        <end position="143"/>
    </location>
</feature>
<sequence>MRHGFACYFLVGDRVWRGEITDVPGGPIFAGGPSAAYSCMKTGLRQRRSSKGSSSGVPRENNLRLNRKDDAVTSLKASLRSLKSKLPIADDALWKNSIETVTKELLQKRKTAKKCSALCRKGFKGLTVVMCLLLLIGVFLYLYKPASFFLKRKLHSRLYPISRLVRKNLLVLHPYLHRLGINLFSSCILKNPFISSDSCRSAKDVKEWFSEGQTVPRYILEAARNGEWWIIRSALNISEEFTLQHLHQFSVENNGQLPTICEQIVGGGEDSQATAFYTDLFNVWRMKEALKSTVPWSLSWLECPDDANSLSVRSLFPSPSYLPQHVTVSSKALISLSTEWCITFHYQNGLPSTLLNLIVMKGEIRVIPVILEKKHCQEMHRLWQKPFLLKEGDAVILDHQHWSYEVTTWSSYSISLTLSIIPSEHTNEN</sequence>
<reference evidence="2" key="1">
    <citation type="submission" date="2023-03" db="EMBL/GenBank/DDBJ databases">
        <authorList>
            <person name="Steffen K."/>
            <person name="Cardenas P."/>
        </authorList>
    </citation>
    <scope>NUCLEOTIDE SEQUENCE</scope>
</reference>
<organism evidence="2 3">
    <name type="scientific">Geodia barretti</name>
    <name type="common">Barrett's horny sponge</name>
    <dbReference type="NCBI Taxonomy" id="519541"/>
    <lineage>
        <taxon>Eukaryota</taxon>
        <taxon>Metazoa</taxon>
        <taxon>Porifera</taxon>
        <taxon>Demospongiae</taxon>
        <taxon>Heteroscleromorpha</taxon>
        <taxon>Tetractinellida</taxon>
        <taxon>Astrophorina</taxon>
        <taxon>Geodiidae</taxon>
        <taxon>Geodia</taxon>
    </lineage>
</organism>
<proteinExistence type="predicted"/>
<comment type="caution">
    <text evidence="2">The sequence shown here is derived from an EMBL/GenBank/DDBJ whole genome shotgun (WGS) entry which is preliminary data.</text>
</comment>
<evidence type="ECO:0000256" key="1">
    <source>
        <dbReference type="SAM" id="Phobius"/>
    </source>
</evidence>
<evidence type="ECO:0000313" key="2">
    <source>
        <dbReference type="EMBL" id="CAI8014517.1"/>
    </source>
</evidence>
<dbReference type="EMBL" id="CASHTH010001369">
    <property type="protein sequence ID" value="CAI8014517.1"/>
    <property type="molecule type" value="Genomic_DNA"/>
</dbReference>
<dbReference type="AlphaFoldDB" id="A0AA35WI30"/>
<evidence type="ECO:0000313" key="3">
    <source>
        <dbReference type="Proteomes" id="UP001174909"/>
    </source>
</evidence>
<keyword evidence="1" id="KW-1133">Transmembrane helix</keyword>
<dbReference type="Proteomes" id="UP001174909">
    <property type="component" value="Unassembled WGS sequence"/>
</dbReference>
<keyword evidence="1" id="KW-0472">Membrane</keyword>
<gene>
    <name evidence="2" type="ORF">GBAR_LOCUS9054</name>
</gene>
<protein>
    <submittedName>
        <fullName evidence="2">Uncharacterized protein</fullName>
    </submittedName>
</protein>